<evidence type="ECO:0000313" key="3">
    <source>
        <dbReference type="Proteomes" id="UP000182229"/>
    </source>
</evidence>
<dbReference type="EMBL" id="MPIN01000011">
    <property type="protein sequence ID" value="OJH36260.1"/>
    <property type="molecule type" value="Genomic_DNA"/>
</dbReference>
<gene>
    <name evidence="2" type="ORF">BON30_34460</name>
</gene>
<reference evidence="3" key="1">
    <citation type="submission" date="2016-11" db="EMBL/GenBank/DDBJ databases">
        <authorList>
            <person name="Shukria A."/>
            <person name="Stevens D.C."/>
        </authorList>
    </citation>
    <scope>NUCLEOTIDE SEQUENCE [LARGE SCALE GENOMIC DNA]</scope>
    <source>
        <strain evidence="3">Cbfe23</strain>
    </source>
</reference>
<name>A0A1L9B1Z4_9BACT</name>
<dbReference type="RefSeq" id="WP_071902753.1">
    <property type="nucleotide sequence ID" value="NZ_MPIN01000011.1"/>
</dbReference>
<keyword evidence="3" id="KW-1185">Reference proteome</keyword>
<feature type="region of interest" description="Disordered" evidence="1">
    <location>
        <begin position="1"/>
        <end position="89"/>
    </location>
</feature>
<dbReference type="Proteomes" id="UP000182229">
    <property type="component" value="Unassembled WGS sequence"/>
</dbReference>
<comment type="caution">
    <text evidence="2">The sequence shown here is derived from an EMBL/GenBank/DDBJ whole genome shotgun (WGS) entry which is preliminary data.</text>
</comment>
<feature type="compositionally biased region" description="Polar residues" evidence="1">
    <location>
        <begin position="78"/>
        <end position="87"/>
    </location>
</feature>
<proteinExistence type="predicted"/>
<protein>
    <recommendedName>
        <fullName evidence="4">Peptidase C58 YopT-type domain-containing protein</fullName>
    </recommendedName>
</protein>
<dbReference type="Gene3D" id="3.90.70.20">
    <property type="match status" value="1"/>
</dbReference>
<feature type="compositionally biased region" description="Polar residues" evidence="1">
    <location>
        <begin position="1"/>
        <end position="15"/>
    </location>
</feature>
<evidence type="ECO:0008006" key="4">
    <source>
        <dbReference type="Google" id="ProtNLM"/>
    </source>
</evidence>
<evidence type="ECO:0000256" key="1">
    <source>
        <dbReference type="SAM" id="MobiDB-lite"/>
    </source>
</evidence>
<organism evidence="2 3">
    <name type="scientific">Cystobacter ferrugineus</name>
    <dbReference type="NCBI Taxonomy" id="83449"/>
    <lineage>
        <taxon>Bacteria</taxon>
        <taxon>Pseudomonadati</taxon>
        <taxon>Myxococcota</taxon>
        <taxon>Myxococcia</taxon>
        <taxon>Myxococcales</taxon>
        <taxon>Cystobacterineae</taxon>
        <taxon>Archangiaceae</taxon>
        <taxon>Cystobacter</taxon>
    </lineage>
</organism>
<feature type="region of interest" description="Disordered" evidence="1">
    <location>
        <begin position="106"/>
        <end position="140"/>
    </location>
</feature>
<evidence type="ECO:0000313" key="2">
    <source>
        <dbReference type="EMBL" id="OJH36260.1"/>
    </source>
</evidence>
<feature type="compositionally biased region" description="Low complexity" evidence="1">
    <location>
        <begin position="108"/>
        <end position="122"/>
    </location>
</feature>
<dbReference type="AlphaFoldDB" id="A0A1L9B1Z4"/>
<feature type="compositionally biased region" description="Low complexity" evidence="1">
    <location>
        <begin position="16"/>
        <end position="52"/>
    </location>
</feature>
<sequence length="405" mass="43116">MPISPINNRPAQATHTPARTSNTPSTSSTNGSAKSGATTEAATTGSAGAPTGQQVQQQKPPASAPPGWHQDQLGKPTAPSQEPSSGNAVFKSKDDVAAMNARRNSVYGARPSGSSGRAAATAQTSHLEAPSPQLGMSASGSSVQADCQALSQKYGANMMVESYQSDRLSGKTFAEFTRANQGVCAAMATEWIRLNLIDQRNGGVVNQQVFRDLVGQGQNMHAHFASLQHQNQEAIEHLNKMGAEADKLHGVAADAHQRHTSPTMWDKMRGTVPTVAEANAKIGAANSALNAHRAAQQAHLSGVVGNLSTPQRHPQKRPIDDLANNFAAQIPNGGFSVIHLHHPSDPTGHDIAVHNTNPPRLLDANTGEWQFNTINDMNAFMNEYVQKFYSQQEFKGGSFSLTHYP</sequence>
<accession>A0A1L9B1Z4</accession>
<reference evidence="2 3" key="2">
    <citation type="submission" date="2016-12" db="EMBL/GenBank/DDBJ databases">
        <title>Draft Genome Sequence of Cystobacter ferrugineus Strain Cbfe23.</title>
        <authorList>
            <person name="Akbar S."/>
            <person name="Dowd S.E."/>
            <person name="Stevens D.C."/>
        </authorList>
    </citation>
    <scope>NUCLEOTIDE SEQUENCE [LARGE SCALE GENOMIC DNA]</scope>
    <source>
        <strain evidence="2 3">Cbfe23</strain>
    </source>
</reference>